<evidence type="ECO:0000313" key="2">
    <source>
        <dbReference type="Proteomes" id="UP000193450"/>
    </source>
</evidence>
<dbReference type="RefSeq" id="WP_085758323.1">
    <property type="nucleotide sequence ID" value="NZ_CP019343.1"/>
</dbReference>
<dbReference type="Proteomes" id="UP000193450">
    <property type="component" value="Chromosome"/>
</dbReference>
<gene>
    <name evidence="1" type="ORF">BST96_08690</name>
</gene>
<dbReference type="EMBL" id="CP019343">
    <property type="protein sequence ID" value="ARN74189.1"/>
    <property type="molecule type" value="Genomic_DNA"/>
</dbReference>
<dbReference type="OrthoDB" id="5740793at2"/>
<dbReference type="AlphaFoldDB" id="A0A1X9NF82"/>
<organism evidence="1 2">
    <name type="scientific">Oceanicoccus sagamiensis</name>
    <dbReference type="NCBI Taxonomy" id="716816"/>
    <lineage>
        <taxon>Bacteria</taxon>
        <taxon>Pseudomonadati</taxon>
        <taxon>Pseudomonadota</taxon>
        <taxon>Gammaproteobacteria</taxon>
        <taxon>Cellvibrionales</taxon>
        <taxon>Spongiibacteraceae</taxon>
        <taxon>Oceanicoccus</taxon>
    </lineage>
</organism>
<accession>A0A1X9NF82</accession>
<proteinExistence type="predicted"/>
<keyword evidence="2" id="KW-1185">Reference proteome</keyword>
<evidence type="ECO:0000313" key="1">
    <source>
        <dbReference type="EMBL" id="ARN74189.1"/>
    </source>
</evidence>
<protein>
    <submittedName>
        <fullName evidence="1">Uncharacterized protein</fullName>
    </submittedName>
</protein>
<name>A0A1X9NF82_9GAMM</name>
<dbReference type="STRING" id="716816.BST96_08690"/>
<sequence length="100" mass="11132">MALDKKETGAVDEMSIVDVFTKLIFDADSMLDETESLIVEILGQIEPSLFEASRRDISEFLRAMGVDEMIATVGQVKRGLDQQQAVIASNRSGSRYPLHR</sequence>
<dbReference type="KEGG" id="osg:BST96_08690"/>
<reference evidence="1 2" key="1">
    <citation type="submission" date="2016-11" db="EMBL/GenBank/DDBJ databases">
        <title>Trade-off between light-utilization and light-protection in marine flavobacteria.</title>
        <authorList>
            <person name="Kumagai Y."/>
        </authorList>
    </citation>
    <scope>NUCLEOTIDE SEQUENCE [LARGE SCALE GENOMIC DNA]</scope>
    <source>
        <strain evidence="1 2">NBRC 107125</strain>
    </source>
</reference>